<feature type="compositionally biased region" description="Low complexity" evidence="1">
    <location>
        <begin position="25"/>
        <end position="37"/>
    </location>
</feature>
<organism evidence="2 3">
    <name type="scientific">Triticum turgidum subsp. durum</name>
    <name type="common">Durum wheat</name>
    <name type="synonym">Triticum durum</name>
    <dbReference type="NCBI Taxonomy" id="4567"/>
    <lineage>
        <taxon>Eukaryota</taxon>
        <taxon>Viridiplantae</taxon>
        <taxon>Streptophyta</taxon>
        <taxon>Embryophyta</taxon>
        <taxon>Tracheophyta</taxon>
        <taxon>Spermatophyta</taxon>
        <taxon>Magnoliopsida</taxon>
        <taxon>Liliopsida</taxon>
        <taxon>Poales</taxon>
        <taxon>Poaceae</taxon>
        <taxon>BOP clade</taxon>
        <taxon>Pooideae</taxon>
        <taxon>Triticodae</taxon>
        <taxon>Triticeae</taxon>
        <taxon>Triticinae</taxon>
        <taxon>Triticum</taxon>
    </lineage>
</organism>
<reference evidence="2 3" key="1">
    <citation type="submission" date="2017-09" db="EMBL/GenBank/DDBJ databases">
        <authorList>
            <consortium name="International Durum Wheat Genome Sequencing Consortium (IDWGSC)"/>
            <person name="Milanesi L."/>
        </authorList>
    </citation>
    <scope>NUCLEOTIDE SEQUENCE [LARGE SCALE GENOMIC DNA]</scope>
    <source>
        <strain evidence="3">cv. Svevo</strain>
    </source>
</reference>
<evidence type="ECO:0000313" key="2">
    <source>
        <dbReference type="EMBL" id="VAH45886.1"/>
    </source>
</evidence>
<feature type="region of interest" description="Disordered" evidence="1">
    <location>
        <begin position="132"/>
        <end position="181"/>
    </location>
</feature>
<feature type="compositionally biased region" description="Basic and acidic residues" evidence="1">
    <location>
        <begin position="132"/>
        <end position="141"/>
    </location>
</feature>
<feature type="compositionally biased region" description="Polar residues" evidence="1">
    <location>
        <begin position="142"/>
        <end position="159"/>
    </location>
</feature>
<dbReference type="Proteomes" id="UP000324705">
    <property type="component" value="Chromosome 2B"/>
</dbReference>
<protein>
    <submittedName>
        <fullName evidence="2">Uncharacterized protein</fullName>
    </submittedName>
</protein>
<accession>A0A9R1RLK1</accession>
<keyword evidence="3" id="KW-1185">Reference proteome</keyword>
<feature type="compositionally biased region" description="Pro residues" evidence="1">
    <location>
        <begin position="11"/>
        <end position="24"/>
    </location>
</feature>
<proteinExistence type="predicted"/>
<feature type="compositionally biased region" description="Basic residues" evidence="1">
    <location>
        <begin position="49"/>
        <end position="65"/>
    </location>
</feature>
<dbReference type="AlphaFoldDB" id="A0A9R1RLK1"/>
<feature type="region of interest" description="Disordered" evidence="1">
    <location>
        <begin position="1"/>
        <end position="69"/>
    </location>
</feature>
<name>A0A9R1RLK1_TRITD</name>
<sequence length="181" mass="20090">MRRLASAHRCVPPPHQTPGAPPPRAAACTASRAATSPQARRPIAEASPPRRHGNRAPLRPARHRRSEAGREAGMGYRWAPGICAVVLLWLAATAAGDPDPDELERALPMPIYNNFRSAKVGFWIGFQERDRSRDTHMRRDNNSSSSKHIFSPSDQQSDWSIWKVFQSPPTRGTMLPRSSTP</sequence>
<dbReference type="Gramene" id="TRITD2Bv1G112160.1">
    <property type="protein sequence ID" value="TRITD2Bv1G112160.1"/>
    <property type="gene ID" value="TRITD2Bv1G112160"/>
</dbReference>
<gene>
    <name evidence="2" type="ORF">TRITD_2Bv1G112160</name>
</gene>
<evidence type="ECO:0000313" key="3">
    <source>
        <dbReference type="Proteomes" id="UP000324705"/>
    </source>
</evidence>
<dbReference type="EMBL" id="LT934114">
    <property type="protein sequence ID" value="VAH45886.1"/>
    <property type="molecule type" value="Genomic_DNA"/>
</dbReference>
<evidence type="ECO:0000256" key="1">
    <source>
        <dbReference type="SAM" id="MobiDB-lite"/>
    </source>
</evidence>